<evidence type="ECO:0000256" key="1">
    <source>
        <dbReference type="ARBA" id="ARBA00004123"/>
    </source>
</evidence>
<feature type="compositionally biased region" description="Polar residues" evidence="8">
    <location>
        <begin position="241"/>
        <end position="251"/>
    </location>
</feature>
<dbReference type="SUPFAM" id="SSF46689">
    <property type="entry name" value="Homeodomain-like"/>
    <property type="match status" value="1"/>
</dbReference>
<dbReference type="OrthoDB" id="6159439at2759"/>
<keyword evidence="4 6" id="KW-0371">Homeobox</keyword>
<evidence type="ECO:0000256" key="8">
    <source>
        <dbReference type="SAM" id="MobiDB-lite"/>
    </source>
</evidence>
<name>A0A8X6TUG7_NEPPI</name>
<dbReference type="InterPro" id="IPR017970">
    <property type="entry name" value="Homeobox_CS"/>
</dbReference>
<dbReference type="PANTHER" id="PTHR45946:SF4">
    <property type="entry name" value="HOMEOBOX PROTEIN ROUGH-RELATED"/>
    <property type="match status" value="1"/>
</dbReference>
<dbReference type="Proteomes" id="UP000887013">
    <property type="component" value="Unassembled WGS sequence"/>
</dbReference>
<dbReference type="SMART" id="SM00389">
    <property type="entry name" value="HOX"/>
    <property type="match status" value="1"/>
</dbReference>
<dbReference type="InterPro" id="IPR020479">
    <property type="entry name" value="HD_metazoa"/>
</dbReference>
<dbReference type="InterPro" id="IPR009057">
    <property type="entry name" value="Homeodomain-like_sf"/>
</dbReference>
<keyword evidence="5 6" id="KW-0539">Nucleus</keyword>
<dbReference type="CDD" id="cd00086">
    <property type="entry name" value="homeodomain"/>
    <property type="match status" value="1"/>
</dbReference>
<dbReference type="GO" id="GO:0005634">
    <property type="term" value="C:nucleus"/>
    <property type="evidence" value="ECO:0007669"/>
    <property type="project" value="UniProtKB-SubCell"/>
</dbReference>
<accession>A0A8X6TUG7</accession>
<proteinExistence type="predicted"/>
<feature type="region of interest" description="Disordered" evidence="8">
    <location>
        <begin position="204"/>
        <end position="251"/>
    </location>
</feature>
<protein>
    <submittedName>
        <fullName evidence="10">Homeobox protein Hox-A1</fullName>
    </submittedName>
</protein>
<reference evidence="10" key="1">
    <citation type="submission" date="2020-08" db="EMBL/GenBank/DDBJ databases">
        <title>Multicomponent nature underlies the extraordinary mechanical properties of spider dragline silk.</title>
        <authorList>
            <person name="Kono N."/>
            <person name="Nakamura H."/>
            <person name="Mori M."/>
            <person name="Yoshida Y."/>
            <person name="Ohtoshi R."/>
            <person name="Malay A.D."/>
            <person name="Moran D.A.P."/>
            <person name="Tomita M."/>
            <person name="Numata K."/>
            <person name="Arakawa K."/>
        </authorList>
    </citation>
    <scope>NUCLEOTIDE SEQUENCE</scope>
</reference>
<sequence length="340" mass="37835">MNHTNPHYGACPQQPPMLPEFGGGSDSKLFYGGGDTKLFYGGDQQHPYGYPEPAEPPASHLPPQIINEANGLSYTNLDAGQNSCYPNANNSHRQHQYYHQNYYHHQSYDYELGGNSEYMTGYHHHNPSYHAMQQQHAGSINRRPGGMYVSPYHGDAYEPHHSAPGTECQQINGESSYHRTAPQQPPQLPEPPYKWMLQKRNIPKPAPKPEYGYTAPTSTSGTSNYSGGGSSVSGASNQASPGTSRTNFTTKQLTELEKEFHFNKYLTRARRIEIASALQLNETQVKIWFQNRRMKQKKRVKEGLVPTSSTKENSPNGPTSMHHSPSSGSATPLSSKDANQ</sequence>
<evidence type="ECO:0000256" key="6">
    <source>
        <dbReference type="PROSITE-ProRule" id="PRU00108"/>
    </source>
</evidence>
<evidence type="ECO:0000313" key="10">
    <source>
        <dbReference type="EMBL" id="GFT48015.1"/>
    </source>
</evidence>
<evidence type="ECO:0000256" key="3">
    <source>
        <dbReference type="ARBA" id="ARBA00023125"/>
    </source>
</evidence>
<evidence type="ECO:0000256" key="4">
    <source>
        <dbReference type="ARBA" id="ARBA00023155"/>
    </source>
</evidence>
<feature type="compositionally biased region" description="Low complexity" evidence="8">
    <location>
        <begin position="324"/>
        <end position="340"/>
    </location>
</feature>
<evidence type="ECO:0000256" key="7">
    <source>
        <dbReference type="RuleBase" id="RU000682"/>
    </source>
</evidence>
<comment type="subcellular location">
    <subcellularLocation>
        <location evidence="1 6 7">Nucleus</location>
    </subcellularLocation>
</comment>
<dbReference type="GO" id="GO:0000981">
    <property type="term" value="F:DNA-binding transcription factor activity, RNA polymerase II-specific"/>
    <property type="evidence" value="ECO:0007669"/>
    <property type="project" value="InterPro"/>
</dbReference>
<dbReference type="InterPro" id="IPR001356">
    <property type="entry name" value="HD"/>
</dbReference>
<dbReference type="Pfam" id="PF00046">
    <property type="entry name" value="Homeodomain"/>
    <property type="match status" value="1"/>
</dbReference>
<organism evidence="10 11">
    <name type="scientific">Nephila pilipes</name>
    <name type="common">Giant wood spider</name>
    <name type="synonym">Nephila maculata</name>
    <dbReference type="NCBI Taxonomy" id="299642"/>
    <lineage>
        <taxon>Eukaryota</taxon>
        <taxon>Metazoa</taxon>
        <taxon>Ecdysozoa</taxon>
        <taxon>Arthropoda</taxon>
        <taxon>Chelicerata</taxon>
        <taxon>Arachnida</taxon>
        <taxon>Araneae</taxon>
        <taxon>Araneomorphae</taxon>
        <taxon>Entelegynae</taxon>
        <taxon>Araneoidea</taxon>
        <taxon>Nephilidae</taxon>
        <taxon>Nephila</taxon>
    </lineage>
</organism>
<dbReference type="EMBL" id="BMAW01016227">
    <property type="protein sequence ID" value="GFT48015.1"/>
    <property type="molecule type" value="Genomic_DNA"/>
</dbReference>
<keyword evidence="2" id="KW-0217">Developmental protein</keyword>
<dbReference type="PROSITE" id="PS00027">
    <property type="entry name" value="HOMEOBOX_1"/>
    <property type="match status" value="1"/>
</dbReference>
<feature type="region of interest" description="Disordered" evidence="8">
    <location>
        <begin position="293"/>
        <end position="340"/>
    </location>
</feature>
<comment type="caution">
    <text evidence="10">The sequence shown here is derived from an EMBL/GenBank/DDBJ whole genome shotgun (WGS) entry which is preliminary data.</text>
</comment>
<dbReference type="Gene3D" id="1.10.10.60">
    <property type="entry name" value="Homeodomain-like"/>
    <property type="match status" value="1"/>
</dbReference>
<gene>
    <name evidence="10" type="primary">hoxa1</name>
    <name evidence="10" type="ORF">NPIL_218011</name>
</gene>
<keyword evidence="3 6" id="KW-0238">DNA-binding</keyword>
<keyword evidence="11" id="KW-1185">Reference proteome</keyword>
<feature type="DNA-binding region" description="Homeobox" evidence="6">
    <location>
        <begin position="241"/>
        <end position="300"/>
    </location>
</feature>
<dbReference type="InterPro" id="IPR046327">
    <property type="entry name" value="HXA1/B1/D1"/>
</dbReference>
<dbReference type="GO" id="GO:0000978">
    <property type="term" value="F:RNA polymerase II cis-regulatory region sequence-specific DNA binding"/>
    <property type="evidence" value="ECO:0007669"/>
    <property type="project" value="TreeGrafter"/>
</dbReference>
<feature type="domain" description="Homeobox" evidence="9">
    <location>
        <begin position="239"/>
        <end position="299"/>
    </location>
</feature>
<evidence type="ECO:0000313" key="11">
    <source>
        <dbReference type="Proteomes" id="UP000887013"/>
    </source>
</evidence>
<feature type="compositionally biased region" description="Polar residues" evidence="8">
    <location>
        <begin position="306"/>
        <end position="323"/>
    </location>
</feature>
<evidence type="ECO:0000259" key="9">
    <source>
        <dbReference type="PROSITE" id="PS50071"/>
    </source>
</evidence>
<dbReference type="PRINTS" id="PR00024">
    <property type="entry name" value="HOMEOBOX"/>
</dbReference>
<dbReference type="PANTHER" id="PTHR45946">
    <property type="entry name" value="HOMEOBOX PROTEIN ROUGH-RELATED"/>
    <property type="match status" value="1"/>
</dbReference>
<dbReference type="AlphaFoldDB" id="A0A8X6TUG7"/>
<evidence type="ECO:0000256" key="5">
    <source>
        <dbReference type="ARBA" id="ARBA00023242"/>
    </source>
</evidence>
<dbReference type="FunFam" id="1.10.10.60:FF:000113">
    <property type="entry name" value="homeobox protein Hox-B1"/>
    <property type="match status" value="1"/>
</dbReference>
<evidence type="ECO:0000256" key="2">
    <source>
        <dbReference type="ARBA" id="ARBA00022473"/>
    </source>
</evidence>
<dbReference type="PROSITE" id="PS50071">
    <property type="entry name" value="HOMEOBOX_2"/>
    <property type="match status" value="1"/>
</dbReference>